<comment type="caution">
    <text evidence="1">The sequence shown here is derived from an EMBL/GenBank/DDBJ whole genome shotgun (WGS) entry which is preliminary data.</text>
</comment>
<name>A0A9P0KMW1_ACAOB</name>
<dbReference type="AlphaFoldDB" id="A0A9P0KMW1"/>
<protein>
    <submittedName>
        <fullName evidence="1">Uncharacterized protein</fullName>
    </submittedName>
</protein>
<proteinExistence type="predicted"/>
<organism evidence="1 2">
    <name type="scientific">Acanthoscelides obtectus</name>
    <name type="common">Bean weevil</name>
    <name type="synonym">Bruchus obtectus</name>
    <dbReference type="NCBI Taxonomy" id="200917"/>
    <lineage>
        <taxon>Eukaryota</taxon>
        <taxon>Metazoa</taxon>
        <taxon>Ecdysozoa</taxon>
        <taxon>Arthropoda</taxon>
        <taxon>Hexapoda</taxon>
        <taxon>Insecta</taxon>
        <taxon>Pterygota</taxon>
        <taxon>Neoptera</taxon>
        <taxon>Endopterygota</taxon>
        <taxon>Coleoptera</taxon>
        <taxon>Polyphaga</taxon>
        <taxon>Cucujiformia</taxon>
        <taxon>Chrysomeloidea</taxon>
        <taxon>Chrysomelidae</taxon>
        <taxon>Bruchinae</taxon>
        <taxon>Bruchini</taxon>
        <taxon>Acanthoscelides</taxon>
    </lineage>
</organism>
<reference evidence="1" key="1">
    <citation type="submission" date="2022-03" db="EMBL/GenBank/DDBJ databases">
        <authorList>
            <person name="Sayadi A."/>
        </authorList>
    </citation>
    <scope>NUCLEOTIDE SEQUENCE</scope>
</reference>
<dbReference type="Proteomes" id="UP001152888">
    <property type="component" value="Unassembled WGS sequence"/>
</dbReference>
<evidence type="ECO:0000313" key="2">
    <source>
        <dbReference type="Proteomes" id="UP001152888"/>
    </source>
</evidence>
<gene>
    <name evidence="1" type="ORF">ACAOBT_LOCUS12578</name>
</gene>
<accession>A0A9P0KMW1</accession>
<dbReference type="EMBL" id="CAKOFQ010006857">
    <property type="protein sequence ID" value="CAH1977300.1"/>
    <property type="molecule type" value="Genomic_DNA"/>
</dbReference>
<keyword evidence="2" id="KW-1185">Reference proteome</keyword>
<dbReference type="OrthoDB" id="5848685at2759"/>
<evidence type="ECO:0000313" key="1">
    <source>
        <dbReference type="EMBL" id="CAH1977300.1"/>
    </source>
</evidence>
<sequence length="51" mass="6033">MQKPDNSKFFILPCTGVTENGKFFYFHRQDVIKKVIQHRTDNVSSFLSNRL</sequence>